<evidence type="ECO:0000313" key="3">
    <source>
        <dbReference type="Proteomes" id="UP000664218"/>
    </source>
</evidence>
<organism evidence="2 3">
    <name type="scientific">Proteiniclasticum aestuarii</name>
    <dbReference type="NCBI Taxonomy" id="2817862"/>
    <lineage>
        <taxon>Bacteria</taxon>
        <taxon>Bacillati</taxon>
        <taxon>Bacillota</taxon>
        <taxon>Clostridia</taxon>
        <taxon>Eubacteriales</taxon>
        <taxon>Clostridiaceae</taxon>
        <taxon>Proteiniclasticum</taxon>
    </lineage>
</organism>
<evidence type="ECO:0000313" key="2">
    <source>
        <dbReference type="EMBL" id="MBO1263827.1"/>
    </source>
</evidence>
<name>A0A939H9F1_9CLOT</name>
<comment type="caution">
    <text evidence="2">The sequence shown here is derived from an EMBL/GenBank/DDBJ whole genome shotgun (WGS) entry which is preliminary data.</text>
</comment>
<dbReference type="EMBL" id="JAFNJU010000001">
    <property type="protein sequence ID" value="MBO1263827.1"/>
    <property type="molecule type" value="Genomic_DNA"/>
</dbReference>
<dbReference type="Pfam" id="PF05437">
    <property type="entry name" value="AzlD"/>
    <property type="match status" value="1"/>
</dbReference>
<dbReference type="Proteomes" id="UP000664218">
    <property type="component" value="Unassembled WGS sequence"/>
</dbReference>
<feature type="transmembrane region" description="Helical" evidence="1">
    <location>
        <begin position="82"/>
        <end position="99"/>
    </location>
</feature>
<dbReference type="AlphaFoldDB" id="A0A939H9F1"/>
<accession>A0A939H9F1</accession>
<sequence length="100" mass="10855">MNDYVFAILGMSLATQIPRILPAFLSRKAIRNKYFSRFLASIPLAALGTLIVPGVFSVGGSFYIGLIGGLFSLVLAYKGISVMYNIIISSLLVSALIYFQ</sequence>
<keyword evidence="1" id="KW-1133">Transmembrane helix</keyword>
<gene>
    <name evidence="2" type="ORF">J3A84_02050</name>
</gene>
<reference evidence="2" key="1">
    <citation type="submission" date="2021-03" db="EMBL/GenBank/DDBJ databases">
        <title>Proteiniclasticum marinus sp. nov., isolated from tidal flat sediment.</title>
        <authorList>
            <person name="Namirimu T."/>
            <person name="Yang J.-A."/>
            <person name="Yang S.-H."/>
            <person name="Kim Y.-J."/>
            <person name="Kwon K.K."/>
        </authorList>
    </citation>
    <scope>NUCLEOTIDE SEQUENCE</scope>
    <source>
        <strain evidence="2">SCR006</strain>
    </source>
</reference>
<proteinExistence type="predicted"/>
<feature type="transmembrane region" description="Helical" evidence="1">
    <location>
        <begin position="38"/>
        <end position="56"/>
    </location>
</feature>
<evidence type="ECO:0000256" key="1">
    <source>
        <dbReference type="SAM" id="Phobius"/>
    </source>
</evidence>
<dbReference type="InterPro" id="IPR008407">
    <property type="entry name" value="Brnchd-chn_aa_trnsp_AzlD"/>
</dbReference>
<feature type="transmembrane region" description="Helical" evidence="1">
    <location>
        <begin position="6"/>
        <end position="26"/>
    </location>
</feature>
<keyword evidence="1" id="KW-0472">Membrane</keyword>
<keyword evidence="1" id="KW-0812">Transmembrane</keyword>
<dbReference type="RefSeq" id="WP_207598331.1">
    <property type="nucleotide sequence ID" value="NZ_JAFNJU010000001.1"/>
</dbReference>
<keyword evidence="3" id="KW-1185">Reference proteome</keyword>
<protein>
    <submittedName>
        <fullName evidence="2">AzlD domain-containing protein</fullName>
    </submittedName>
</protein>